<feature type="non-terminal residue" evidence="6">
    <location>
        <position position="336"/>
    </location>
</feature>
<dbReference type="Proteomes" id="UP000678393">
    <property type="component" value="Unassembled WGS sequence"/>
</dbReference>
<evidence type="ECO:0000256" key="5">
    <source>
        <dbReference type="ARBA" id="ARBA00023329"/>
    </source>
</evidence>
<keyword evidence="4" id="KW-0967">Endosome</keyword>
<reference evidence="6" key="1">
    <citation type="submission" date="2021-04" db="EMBL/GenBank/DDBJ databases">
        <authorList>
            <consortium name="Molecular Ecology Group"/>
        </authorList>
    </citation>
    <scope>NUCLEOTIDE SEQUENCE</scope>
</reference>
<keyword evidence="5" id="KW-0968">Cytoplasmic vesicle</keyword>
<evidence type="ECO:0000256" key="1">
    <source>
        <dbReference type="ARBA" id="ARBA00004412"/>
    </source>
</evidence>
<gene>
    <name evidence="6" type="ORF">CUNI_LOCUS7601</name>
</gene>
<evidence type="ECO:0000256" key="3">
    <source>
        <dbReference type="ARBA" id="ARBA00004603"/>
    </source>
</evidence>
<dbReference type="GO" id="GO:0005770">
    <property type="term" value="C:late endosome"/>
    <property type="evidence" value="ECO:0007669"/>
    <property type="project" value="UniProtKB-SubCell"/>
</dbReference>
<dbReference type="EMBL" id="CAJHNH020001222">
    <property type="protein sequence ID" value="CAG5122043.1"/>
    <property type="molecule type" value="Genomic_DNA"/>
</dbReference>
<evidence type="ECO:0000313" key="6">
    <source>
        <dbReference type="EMBL" id="CAG5122043.1"/>
    </source>
</evidence>
<evidence type="ECO:0000256" key="4">
    <source>
        <dbReference type="ARBA" id="ARBA00022753"/>
    </source>
</evidence>
<dbReference type="GO" id="GO:0005769">
    <property type="term" value="C:early endosome"/>
    <property type="evidence" value="ECO:0007669"/>
    <property type="project" value="UniProtKB-SubCell"/>
</dbReference>
<dbReference type="PANTHER" id="PTHR13364">
    <property type="entry name" value="DEFECTIVE SPERMATOGENESIS PROTEIN 39"/>
    <property type="match status" value="1"/>
</dbReference>
<keyword evidence="7" id="KW-1185">Reference proteome</keyword>
<name>A0A8S3YY27_9EUPU</name>
<dbReference type="OrthoDB" id="9977282at2759"/>
<proteinExistence type="predicted"/>
<dbReference type="GO" id="GO:0007034">
    <property type="term" value="P:vacuolar transport"/>
    <property type="evidence" value="ECO:0007669"/>
    <property type="project" value="TreeGrafter"/>
</dbReference>
<organism evidence="6 7">
    <name type="scientific">Candidula unifasciata</name>
    <dbReference type="NCBI Taxonomy" id="100452"/>
    <lineage>
        <taxon>Eukaryota</taxon>
        <taxon>Metazoa</taxon>
        <taxon>Spiralia</taxon>
        <taxon>Lophotrochozoa</taxon>
        <taxon>Mollusca</taxon>
        <taxon>Gastropoda</taxon>
        <taxon>Heterobranchia</taxon>
        <taxon>Euthyneura</taxon>
        <taxon>Panpulmonata</taxon>
        <taxon>Eupulmonata</taxon>
        <taxon>Stylommatophora</taxon>
        <taxon>Helicina</taxon>
        <taxon>Helicoidea</taxon>
        <taxon>Geomitridae</taxon>
        <taxon>Candidula</taxon>
    </lineage>
</organism>
<dbReference type="AlphaFoldDB" id="A0A8S3YY27"/>
<sequence>MDDDNEFEKAETKKIKKKVNIFSDDISIEAAKEIATSFPISSEEDDEEEINFDGSPIVKFSNKPGTGSAPPVPDLSDLAVPATSLAYHAGATTASVSMVTSHTSHASRSSPAATNVSLNSSAAYGSVSSAVMYSHNSHNRSMSLTMVGGNLKRQTDLDKLHQEIQSLKRSLLSAKRDRWVKLPIEDTLRRIIKGEEFSLELYRSLEDKLELLDKATQRHDGNAIVTAVLFLHRTVSRHIFTRELLSRPVAANHYLSYLKAHFDHTEYITILSLLGRAEEAAIFKFKLAAQTVDVGLKISKLKDSLREHFQTDKTLAADALLVRDYIDLLERQRPVD</sequence>
<dbReference type="PANTHER" id="PTHR13364:SF6">
    <property type="entry name" value="SPERMATOGENESIS-DEFECTIVE PROTEIN 39 HOMOLOG"/>
    <property type="match status" value="1"/>
</dbReference>
<accession>A0A8S3YY27</accession>
<dbReference type="GO" id="GO:0006886">
    <property type="term" value="P:intracellular protein transport"/>
    <property type="evidence" value="ECO:0007669"/>
    <property type="project" value="TreeGrafter"/>
</dbReference>
<protein>
    <submittedName>
        <fullName evidence="6">Uncharacterized protein</fullName>
    </submittedName>
</protein>
<dbReference type="InterPro" id="IPR040057">
    <property type="entry name" value="Spe-39"/>
</dbReference>
<comment type="caution">
    <text evidence="6">The sequence shown here is derived from an EMBL/GenBank/DDBJ whole genome shotgun (WGS) entry which is preliminary data.</text>
</comment>
<evidence type="ECO:0000313" key="7">
    <source>
        <dbReference type="Proteomes" id="UP000678393"/>
    </source>
</evidence>
<evidence type="ECO:0000256" key="2">
    <source>
        <dbReference type="ARBA" id="ARBA00004541"/>
    </source>
</evidence>
<comment type="subcellular location">
    <subcellularLocation>
        <location evidence="2">Cytoplasmic vesicle</location>
    </subcellularLocation>
    <subcellularLocation>
        <location evidence="1">Early endosome</location>
    </subcellularLocation>
    <subcellularLocation>
        <location evidence="3">Late endosome</location>
    </subcellularLocation>
</comment>